<dbReference type="Proteomes" id="UP000278222">
    <property type="component" value="Unassembled WGS sequence"/>
</dbReference>
<keyword evidence="3" id="KW-0436">Ligase</keyword>
<dbReference type="InterPro" id="IPR036651">
    <property type="entry name" value="Gln_synt_N_sf"/>
</dbReference>
<evidence type="ECO:0000259" key="10">
    <source>
        <dbReference type="PROSITE" id="PS51986"/>
    </source>
</evidence>
<keyword evidence="4" id="KW-0547">Nucleotide-binding</keyword>
<dbReference type="PANTHER" id="PTHR43785:SF14">
    <property type="entry name" value="GLUTAMINE SYNTHETASE"/>
    <property type="match status" value="1"/>
</dbReference>
<protein>
    <submittedName>
        <fullName evidence="12">Gamma-glutamylmethylamide synthetase</fullName>
    </submittedName>
</protein>
<dbReference type="Gene3D" id="3.30.590.10">
    <property type="entry name" value="Glutamine synthetase/guanido kinase, catalytic domain"/>
    <property type="match status" value="1"/>
</dbReference>
<dbReference type="GO" id="GO:0004356">
    <property type="term" value="F:glutamine synthetase activity"/>
    <property type="evidence" value="ECO:0007669"/>
    <property type="project" value="InterPro"/>
</dbReference>
<keyword evidence="5" id="KW-0067">ATP-binding</keyword>
<name>A0A3N1LHZ6_9PROT</name>
<dbReference type="PANTHER" id="PTHR43785">
    <property type="entry name" value="GAMMA-GLUTAMYLPUTRESCINE SYNTHETASE"/>
    <property type="match status" value="1"/>
</dbReference>
<dbReference type="PROSITE" id="PS51986">
    <property type="entry name" value="GS_BETA_GRASP"/>
    <property type="match status" value="1"/>
</dbReference>
<evidence type="ECO:0000256" key="9">
    <source>
        <dbReference type="RuleBase" id="RU000384"/>
    </source>
</evidence>
<dbReference type="RefSeq" id="WP_123690356.1">
    <property type="nucleotide sequence ID" value="NZ_AP019700.1"/>
</dbReference>
<dbReference type="SMART" id="SM01230">
    <property type="entry name" value="Gln-synt_C"/>
    <property type="match status" value="1"/>
</dbReference>
<gene>
    <name evidence="12" type="ORF">EDC65_2750</name>
</gene>
<dbReference type="PROSITE" id="PS51987">
    <property type="entry name" value="GS_CATALYTIC"/>
    <property type="match status" value="1"/>
</dbReference>
<sequence length="443" mass="48522">MAKAPKAEKTSDLAAIARERGIAYFLIAYVDLFGATRAKLVPASAIGGMQKAGAGFAGFATHLDLSPADADMFAVPDPASLMVLPWKKEVAWLAADLWMGGAPVPQAPRVLLKRLIAEAAAKGWRMRTGVECEFFLLSPDGSAIGDTGDQADKPCYDQQALMRRFDIIRTICDGMAELGWGPYQNDHEDANGQFEMNWEYDDALVTADRHVFFKFMARSIAEAHGQRATFMPKPFPHLTGSGCHAHVSLWDKAGARNLFEDAGGELGLSPLAYQFMAGVLHHAGDLCALFAPTVNSYKRLNAPNTRSGATWSPNTITYGGNNRTHMVRIPEAGRFELRLMDAAVNPYLGQAAILAAGLEGIAAGRDPGRRLDIDMYRDSHKAKGVRRLPLYLLDAIRLFEKSAFTRAAFGADVVASYAKLKMAEWDDFSRTMSEWERRNTLDA</sequence>
<dbReference type="PROSITE" id="PS00181">
    <property type="entry name" value="GLNA_ATP"/>
    <property type="match status" value="1"/>
</dbReference>
<dbReference type="AlphaFoldDB" id="A0A3N1LHZ6"/>
<evidence type="ECO:0000259" key="11">
    <source>
        <dbReference type="PROSITE" id="PS51987"/>
    </source>
</evidence>
<dbReference type="Gene3D" id="3.10.20.70">
    <property type="entry name" value="Glutamine synthetase, N-terminal domain"/>
    <property type="match status" value="1"/>
</dbReference>
<dbReference type="Pfam" id="PF00120">
    <property type="entry name" value="Gln-synt_C"/>
    <property type="match status" value="1"/>
</dbReference>
<evidence type="ECO:0000256" key="6">
    <source>
        <dbReference type="ARBA" id="ARBA00022842"/>
    </source>
</evidence>
<reference evidence="12 13" key="1">
    <citation type="submission" date="2018-11" db="EMBL/GenBank/DDBJ databases">
        <title>Genomic Encyclopedia of Type Strains, Phase IV (KMG-IV): sequencing the most valuable type-strain genomes for metagenomic binning, comparative biology and taxonomic classification.</title>
        <authorList>
            <person name="Goeker M."/>
        </authorList>
    </citation>
    <scope>NUCLEOTIDE SEQUENCE [LARGE SCALE GENOMIC DNA]</scope>
    <source>
        <strain evidence="12 13">DSM 5900</strain>
    </source>
</reference>
<organism evidence="12 13">
    <name type="scientific">Stella humosa</name>
    <dbReference type="NCBI Taxonomy" id="94"/>
    <lineage>
        <taxon>Bacteria</taxon>
        <taxon>Pseudomonadati</taxon>
        <taxon>Pseudomonadota</taxon>
        <taxon>Alphaproteobacteria</taxon>
        <taxon>Rhodospirillales</taxon>
        <taxon>Stellaceae</taxon>
        <taxon>Stella</taxon>
    </lineage>
</organism>
<dbReference type="GO" id="GO:0006542">
    <property type="term" value="P:glutamine biosynthetic process"/>
    <property type="evidence" value="ECO:0007669"/>
    <property type="project" value="InterPro"/>
</dbReference>
<accession>A0A3N1LHZ6</accession>
<evidence type="ECO:0000256" key="2">
    <source>
        <dbReference type="ARBA" id="ARBA00003117"/>
    </source>
</evidence>
<dbReference type="SUPFAM" id="SSF54368">
    <property type="entry name" value="Glutamine synthetase, N-terminal domain"/>
    <property type="match status" value="1"/>
</dbReference>
<dbReference type="InterPro" id="IPR008147">
    <property type="entry name" value="Gln_synt_N"/>
</dbReference>
<keyword evidence="13" id="KW-1185">Reference proteome</keyword>
<evidence type="ECO:0000313" key="13">
    <source>
        <dbReference type="Proteomes" id="UP000278222"/>
    </source>
</evidence>
<dbReference type="InterPro" id="IPR014746">
    <property type="entry name" value="Gln_synth/guanido_kin_cat_dom"/>
</dbReference>
<evidence type="ECO:0000256" key="4">
    <source>
        <dbReference type="ARBA" id="ARBA00022741"/>
    </source>
</evidence>
<dbReference type="OrthoDB" id="9807095at2"/>
<dbReference type="GO" id="GO:0005524">
    <property type="term" value="F:ATP binding"/>
    <property type="evidence" value="ECO:0007669"/>
    <property type="project" value="UniProtKB-KW"/>
</dbReference>
<evidence type="ECO:0000313" key="12">
    <source>
        <dbReference type="EMBL" id="ROP90890.1"/>
    </source>
</evidence>
<dbReference type="NCBIfam" id="TIGR03105">
    <property type="entry name" value="gln_synth_III"/>
    <property type="match status" value="1"/>
</dbReference>
<dbReference type="InterPro" id="IPR017536">
    <property type="entry name" value="Glutamine_synthetase_typeIII"/>
</dbReference>
<evidence type="ECO:0000256" key="7">
    <source>
        <dbReference type="ARBA" id="ARBA00023231"/>
    </source>
</evidence>
<evidence type="ECO:0000256" key="5">
    <source>
        <dbReference type="ARBA" id="ARBA00022840"/>
    </source>
</evidence>
<comment type="function">
    <text evidence="2">Catalyzes the ATP-dependent biosynthesis of glutamine from glutamate and ammonia.</text>
</comment>
<evidence type="ECO:0000256" key="3">
    <source>
        <dbReference type="ARBA" id="ARBA00022598"/>
    </source>
</evidence>
<keyword evidence="7" id="KW-0535">Nitrogen fixation</keyword>
<feature type="domain" description="GS beta-grasp" evidence="10">
    <location>
        <begin position="20"/>
        <end position="102"/>
    </location>
</feature>
<keyword evidence="6" id="KW-0460">Magnesium</keyword>
<dbReference type="InterPro" id="IPR008146">
    <property type="entry name" value="Gln_synth_cat_dom"/>
</dbReference>
<evidence type="ECO:0000256" key="1">
    <source>
        <dbReference type="ARBA" id="ARBA00001946"/>
    </source>
</evidence>
<feature type="domain" description="GS catalytic" evidence="11">
    <location>
        <begin position="108"/>
        <end position="443"/>
    </location>
</feature>
<dbReference type="SUPFAM" id="SSF55931">
    <property type="entry name" value="Glutamine synthetase/guanido kinase"/>
    <property type="match status" value="1"/>
</dbReference>
<comment type="similarity">
    <text evidence="8 9">Belongs to the glutamine synthetase family.</text>
</comment>
<evidence type="ECO:0000256" key="8">
    <source>
        <dbReference type="PROSITE-ProRule" id="PRU01330"/>
    </source>
</evidence>
<dbReference type="InterPro" id="IPR027303">
    <property type="entry name" value="Gln_synth_gly_rich_site"/>
</dbReference>
<proteinExistence type="inferred from homology"/>
<dbReference type="EMBL" id="RJKX01000014">
    <property type="protein sequence ID" value="ROP90890.1"/>
    <property type="molecule type" value="Genomic_DNA"/>
</dbReference>
<comment type="cofactor">
    <cofactor evidence="1">
        <name>Mg(2+)</name>
        <dbReference type="ChEBI" id="CHEBI:18420"/>
    </cofactor>
</comment>
<comment type="caution">
    <text evidence="12">The sequence shown here is derived from an EMBL/GenBank/DDBJ whole genome shotgun (WGS) entry which is preliminary data.</text>
</comment>